<evidence type="ECO:0000313" key="1">
    <source>
        <dbReference type="EMBL" id="AHC72287.1"/>
    </source>
</evidence>
<protein>
    <submittedName>
        <fullName evidence="1">U2* protein</fullName>
    </submittedName>
</protein>
<dbReference type="EMBL" id="KC979060">
    <property type="protein sequence ID" value="AHC72287.1"/>
    <property type="molecule type" value="Genomic_DNA"/>
</dbReference>
<organism evidence="1">
    <name type="scientific">Pea yellow stunt virus</name>
    <dbReference type="NCBI Taxonomy" id="1436892"/>
    <lineage>
        <taxon>Viruses</taxon>
        <taxon>Monodnaviria</taxon>
        <taxon>Shotokuvirae</taxon>
        <taxon>Cressdnaviricota</taxon>
        <taxon>Arfiviricetes</taxon>
        <taxon>Mulpavirales</taxon>
        <taxon>Nanoviridae</taxon>
        <taxon>Nanovirus</taxon>
        <taxon>Nanovirus flavipisi</taxon>
    </lineage>
</organism>
<proteinExistence type="predicted"/>
<reference evidence="1" key="1">
    <citation type="journal article" date="2014" name="J. Gen. Virol.">
        <title>Genome diversity and evidence of recombination and reassortment in nanoviruses from Europe.</title>
        <authorList>
            <person name="Grigoras I."/>
            <person name="Ginzo A.I."/>
            <person name="Martin D.P."/>
            <person name="Varsani A."/>
            <person name="Romero J."/>
            <person name="Mammadov A.Ch."/>
            <person name="Huseynova I.M."/>
            <person name="Aliyev J.A."/>
            <person name="Kheyr-Pour A."/>
            <person name="Huss H."/>
            <person name="Ziebell H."/>
            <person name="Timchenko T."/>
            <person name="Vetten H.J."/>
            <person name="Gronenborn B."/>
        </authorList>
    </citation>
    <scope>NUCLEOTIDE SEQUENCE</scope>
    <source>
        <strain evidence="1">Glinzendorf-Marchfeld_15</strain>
    </source>
</reference>
<sequence>MASYREHRLTMREVVQLRDEQEKFWVAYQNYIHEHEDMLGKFCRRHGRSVKAYPRIPSYGPKRLVRRYRIVYDIKVKDCYMCCLEDDCRQYTNPTKEDDWLPLFQPSSSRKRNCIKPEP</sequence>
<name>V9TNI4_9VIRU</name>
<accession>V9TNI4</accession>
<gene>
    <name evidence="1" type="primary">U2*</name>
</gene>